<keyword evidence="3 6" id="KW-0378">Hydrolase</keyword>
<dbReference type="GO" id="GO:0004222">
    <property type="term" value="F:metalloendopeptidase activity"/>
    <property type="evidence" value="ECO:0007669"/>
    <property type="project" value="UniProtKB-UniRule"/>
</dbReference>
<gene>
    <name evidence="10" type="primary">SPAN_3</name>
    <name evidence="10" type="ORF">FJT64_016886</name>
</gene>
<comment type="cofactor">
    <cofactor evidence="6 7">
        <name>Zn(2+)</name>
        <dbReference type="ChEBI" id="CHEBI:29105"/>
    </cofactor>
    <text evidence="6 7">Binds 1 zinc ion per subunit.</text>
</comment>
<comment type="caution">
    <text evidence="10">The sequence shown here is derived from an EMBL/GenBank/DDBJ whole genome shotgun (WGS) entry which is preliminary data.</text>
</comment>
<keyword evidence="1 6" id="KW-0645">Protease</keyword>
<dbReference type="EMBL" id="VIIS01000175">
    <property type="protein sequence ID" value="KAF0312370.1"/>
    <property type="molecule type" value="Genomic_DNA"/>
</dbReference>
<dbReference type="InterPro" id="IPR006026">
    <property type="entry name" value="Peptidase_Metallo"/>
</dbReference>
<dbReference type="InterPro" id="IPR000742">
    <property type="entry name" value="EGF"/>
</dbReference>
<feature type="transmembrane region" description="Helical" evidence="8">
    <location>
        <begin position="477"/>
        <end position="498"/>
    </location>
</feature>
<dbReference type="GO" id="GO:0006508">
    <property type="term" value="P:proteolysis"/>
    <property type="evidence" value="ECO:0007669"/>
    <property type="project" value="UniProtKB-KW"/>
</dbReference>
<evidence type="ECO:0000256" key="5">
    <source>
        <dbReference type="ARBA" id="ARBA00023049"/>
    </source>
</evidence>
<dbReference type="PROSITE" id="PS51864">
    <property type="entry name" value="ASTACIN"/>
    <property type="match status" value="1"/>
</dbReference>
<evidence type="ECO:0000256" key="1">
    <source>
        <dbReference type="ARBA" id="ARBA00022670"/>
    </source>
</evidence>
<dbReference type="SUPFAM" id="SSF55486">
    <property type="entry name" value="Metalloproteases ('zincins'), catalytic domain"/>
    <property type="match status" value="1"/>
</dbReference>
<dbReference type="PRINTS" id="PR00480">
    <property type="entry name" value="ASTACIN"/>
</dbReference>
<dbReference type="InterPro" id="IPR024079">
    <property type="entry name" value="MetalloPept_cat_dom_sf"/>
</dbReference>
<feature type="binding site" evidence="6">
    <location>
        <position position="121"/>
    </location>
    <ligand>
        <name>Zn(2+)</name>
        <dbReference type="ChEBI" id="CHEBI:29105"/>
        <note>catalytic</note>
    </ligand>
</feature>
<dbReference type="Pfam" id="PF01400">
    <property type="entry name" value="Astacin"/>
    <property type="match status" value="1"/>
</dbReference>
<keyword evidence="8" id="KW-0472">Membrane</keyword>
<evidence type="ECO:0000256" key="4">
    <source>
        <dbReference type="ARBA" id="ARBA00022833"/>
    </source>
</evidence>
<comment type="caution">
    <text evidence="6">Lacks conserved residue(s) required for the propagation of feature annotation.</text>
</comment>
<accession>A0A6A4X879</accession>
<keyword evidence="8" id="KW-0812">Transmembrane</keyword>
<evidence type="ECO:0000256" key="2">
    <source>
        <dbReference type="ARBA" id="ARBA00022723"/>
    </source>
</evidence>
<evidence type="ECO:0000259" key="9">
    <source>
        <dbReference type="PROSITE" id="PS51864"/>
    </source>
</evidence>
<organism evidence="10 11">
    <name type="scientific">Amphibalanus amphitrite</name>
    <name type="common">Striped barnacle</name>
    <name type="synonym">Balanus amphitrite</name>
    <dbReference type="NCBI Taxonomy" id="1232801"/>
    <lineage>
        <taxon>Eukaryota</taxon>
        <taxon>Metazoa</taxon>
        <taxon>Ecdysozoa</taxon>
        <taxon>Arthropoda</taxon>
        <taxon>Crustacea</taxon>
        <taxon>Multicrustacea</taxon>
        <taxon>Cirripedia</taxon>
        <taxon>Thoracica</taxon>
        <taxon>Thoracicalcarea</taxon>
        <taxon>Balanomorpha</taxon>
        <taxon>Balanoidea</taxon>
        <taxon>Balanidae</taxon>
        <taxon>Amphibalaninae</taxon>
        <taxon>Amphibalanus</taxon>
    </lineage>
</organism>
<protein>
    <recommendedName>
        <fullName evidence="7">Metalloendopeptidase</fullName>
        <ecNumber evidence="7">3.4.24.-</ecNumber>
    </recommendedName>
</protein>
<dbReference type="OrthoDB" id="6334998at2759"/>
<keyword evidence="5 6" id="KW-0482">Metalloprotease</keyword>
<evidence type="ECO:0000256" key="6">
    <source>
        <dbReference type="PROSITE-ProRule" id="PRU01211"/>
    </source>
</evidence>
<evidence type="ECO:0000313" key="10">
    <source>
        <dbReference type="EMBL" id="KAF0312370.1"/>
    </source>
</evidence>
<evidence type="ECO:0000313" key="11">
    <source>
        <dbReference type="Proteomes" id="UP000440578"/>
    </source>
</evidence>
<keyword evidence="4 6" id="KW-0862">Zinc</keyword>
<evidence type="ECO:0000256" key="8">
    <source>
        <dbReference type="SAM" id="Phobius"/>
    </source>
</evidence>
<dbReference type="Gene3D" id="3.40.390.10">
    <property type="entry name" value="Collagenase (Catalytic Domain)"/>
    <property type="match status" value="1"/>
</dbReference>
<evidence type="ECO:0000256" key="3">
    <source>
        <dbReference type="ARBA" id="ARBA00022801"/>
    </source>
</evidence>
<keyword evidence="2 6" id="KW-0479">Metal-binding</keyword>
<dbReference type="InterPro" id="IPR001506">
    <property type="entry name" value="Peptidase_M12A"/>
</dbReference>
<dbReference type="GO" id="GO:0008270">
    <property type="term" value="F:zinc ion binding"/>
    <property type="evidence" value="ECO:0007669"/>
    <property type="project" value="UniProtKB-UniRule"/>
</dbReference>
<feature type="domain" description="Peptidase M12A" evidence="9">
    <location>
        <begin position="1"/>
        <end position="231"/>
    </location>
</feature>
<sequence>MSSLKLNIQSKRLWIDANDQQQVWYYYDVQTQADKEVFEAAVKSWADTTCIKFNRGQPGGCTENRGHGAVCVGSFGGCWSLVGNSYSNGWSRSSQKMSVQPNGCELAAAAHEFGHALGLQHEQSRPDRQEYIWVNYENLDIKIDGQLDNNVKQAWYQASMCEKGQTVDIPMPYDFLSIMQYGASDFAKEDGRMVYVTRDPRSQYMLDYHRNAGMLQTHYDKLVMNVAYKCDVLWRKTCGDNGNSGTKCLNGGYFAKSCKCECPEGYSGSDCGSKTGSPLFPVLDRAKVMVDITSPGLYDMADRGMNMNTENLILQQFVFFQFITVVARANHIRKRAAITVNQPFEQIQQTFGSSFGQVNFLNNLEIADCQVTGFFYWGDAAHNKMRTECVSSVYNNELPSERLHLRGRNQTLSITVICALGKMSKDPSVSLKAAEFKLDATFHINPKMQLRTFQNPSDDPGPLADPDSASGSNAGKIAGIVIGVLLGVALIVGLGVAWKMGKLPIGK</sequence>
<feature type="binding site" evidence="6">
    <location>
        <position position="111"/>
    </location>
    <ligand>
        <name>Zn(2+)</name>
        <dbReference type="ChEBI" id="CHEBI:29105"/>
        <note>catalytic</note>
    </ligand>
</feature>
<dbReference type="PANTHER" id="PTHR10127:SF780">
    <property type="entry name" value="METALLOENDOPEPTIDASE"/>
    <property type="match status" value="1"/>
</dbReference>
<feature type="active site" evidence="6">
    <location>
        <position position="112"/>
    </location>
</feature>
<reference evidence="10 11" key="1">
    <citation type="submission" date="2019-07" db="EMBL/GenBank/DDBJ databases">
        <title>Draft genome assembly of a fouling barnacle, Amphibalanus amphitrite (Darwin, 1854): The first reference genome for Thecostraca.</title>
        <authorList>
            <person name="Kim W."/>
        </authorList>
    </citation>
    <scope>NUCLEOTIDE SEQUENCE [LARGE SCALE GENOMIC DNA]</scope>
    <source>
        <strain evidence="10">SNU_AA5</strain>
        <tissue evidence="10">Soma without cirri and trophi</tissue>
    </source>
</reference>
<dbReference type="PANTHER" id="PTHR10127">
    <property type="entry name" value="DISCOIDIN, CUB, EGF, LAMININ , AND ZINC METALLOPROTEASE DOMAIN CONTAINING"/>
    <property type="match status" value="1"/>
</dbReference>
<dbReference type="Proteomes" id="UP000440578">
    <property type="component" value="Unassembled WGS sequence"/>
</dbReference>
<evidence type="ECO:0000256" key="7">
    <source>
        <dbReference type="RuleBase" id="RU361183"/>
    </source>
</evidence>
<feature type="binding site" evidence="6">
    <location>
        <position position="115"/>
    </location>
    <ligand>
        <name>Zn(2+)</name>
        <dbReference type="ChEBI" id="CHEBI:29105"/>
        <note>catalytic</note>
    </ligand>
</feature>
<proteinExistence type="predicted"/>
<keyword evidence="11" id="KW-1185">Reference proteome</keyword>
<name>A0A6A4X879_AMPAM</name>
<dbReference type="AlphaFoldDB" id="A0A6A4X879"/>
<dbReference type="PROSITE" id="PS01186">
    <property type="entry name" value="EGF_2"/>
    <property type="match status" value="1"/>
</dbReference>
<dbReference type="EC" id="3.4.24.-" evidence="7"/>
<keyword evidence="8" id="KW-1133">Transmembrane helix</keyword>
<dbReference type="SMART" id="SM00235">
    <property type="entry name" value="ZnMc"/>
    <property type="match status" value="1"/>
</dbReference>